<accession>A0A9D4S571</accession>
<dbReference type="PROSITE" id="PS51504">
    <property type="entry name" value="H15"/>
    <property type="match status" value="1"/>
</dbReference>
<dbReference type="InterPro" id="IPR036390">
    <property type="entry name" value="WH_DNA-bd_sf"/>
</dbReference>
<feature type="compositionally biased region" description="Basic and acidic residues" evidence="7">
    <location>
        <begin position="222"/>
        <end position="240"/>
    </location>
</feature>
<evidence type="ECO:0000256" key="2">
    <source>
        <dbReference type="ARBA" id="ARBA00004286"/>
    </source>
</evidence>
<gene>
    <name evidence="9" type="ORF">DPMN_015106</name>
</gene>
<evidence type="ECO:0000256" key="5">
    <source>
        <dbReference type="ARBA" id="ARBA00023242"/>
    </source>
</evidence>
<keyword evidence="5 6" id="KW-0539">Nucleus</keyword>
<feature type="compositionally biased region" description="Low complexity" evidence="7">
    <location>
        <begin position="149"/>
        <end position="161"/>
    </location>
</feature>
<evidence type="ECO:0000256" key="6">
    <source>
        <dbReference type="RuleBase" id="RU003894"/>
    </source>
</evidence>
<dbReference type="FunFam" id="1.10.10.10:FF:000140">
    <property type="entry name" value="Histone H1.0"/>
    <property type="match status" value="1"/>
</dbReference>
<dbReference type="SMART" id="SM00526">
    <property type="entry name" value="H15"/>
    <property type="match status" value="1"/>
</dbReference>
<dbReference type="InterPro" id="IPR036388">
    <property type="entry name" value="WH-like_DNA-bd_sf"/>
</dbReference>
<dbReference type="Pfam" id="PF00538">
    <property type="entry name" value="Linker_histone"/>
    <property type="match status" value="1"/>
</dbReference>
<dbReference type="CDD" id="cd00073">
    <property type="entry name" value="H15"/>
    <property type="match status" value="1"/>
</dbReference>
<evidence type="ECO:0000256" key="3">
    <source>
        <dbReference type="ARBA" id="ARBA00022454"/>
    </source>
</evidence>
<dbReference type="InterPro" id="IPR005819">
    <property type="entry name" value="H1/H5"/>
</dbReference>
<dbReference type="GO" id="GO:0006334">
    <property type="term" value="P:nucleosome assembly"/>
    <property type="evidence" value="ECO:0007669"/>
    <property type="project" value="InterPro"/>
</dbReference>
<dbReference type="AlphaFoldDB" id="A0A9D4S571"/>
<dbReference type="PRINTS" id="PR00624">
    <property type="entry name" value="HISTONEH5"/>
</dbReference>
<dbReference type="PANTHER" id="PTHR11467:SF36">
    <property type="entry name" value="HISTONE 24-RELATED"/>
    <property type="match status" value="1"/>
</dbReference>
<dbReference type="Gene3D" id="1.10.10.10">
    <property type="entry name" value="Winged helix-like DNA-binding domain superfamily/Winged helix DNA-binding domain"/>
    <property type="match status" value="1"/>
</dbReference>
<comment type="subcellular location">
    <subcellularLocation>
        <location evidence="2">Chromosome</location>
    </subcellularLocation>
    <subcellularLocation>
        <location evidence="1 6">Nucleus</location>
    </subcellularLocation>
</comment>
<dbReference type="GO" id="GO:0005634">
    <property type="term" value="C:nucleus"/>
    <property type="evidence" value="ECO:0007669"/>
    <property type="project" value="UniProtKB-SubCell"/>
</dbReference>
<evidence type="ECO:0000313" key="10">
    <source>
        <dbReference type="Proteomes" id="UP000828390"/>
    </source>
</evidence>
<comment type="similarity">
    <text evidence="6">Belongs to the histone H1/H5 family.</text>
</comment>
<sequence length="291" mass="30478">MSVITSPEVAPVPAIDSDDTEAIMDKVETKTTKSRSRSKAAKPAAKPKAAASPKVAKAPNKAKGSSESHPKYNQMIQEAITALGDRNGSSRQAILKYILAHYAIGDERQVNSHLKMSLRAGVRNGKIQQMKGTGACGSYKLGKSEKKSPNTSKNTSSTNMAKVKKPTPVKAAAKVKKSPAKKAASPGKAKTPTKSKTPVKKASAKKEKSQKAAKTKNKTNAKKTEPADVDKPVSVEEKLEVPASEPTVAAPVSATEVKPEGTSAPPAKKVAKGKRAAKEVPENAAPAKEAS</sequence>
<feature type="domain" description="H15" evidence="8">
    <location>
        <begin position="68"/>
        <end position="143"/>
    </location>
</feature>
<dbReference type="PANTHER" id="PTHR11467">
    <property type="entry name" value="HISTONE H1"/>
    <property type="match status" value="1"/>
</dbReference>
<evidence type="ECO:0000256" key="1">
    <source>
        <dbReference type="ARBA" id="ARBA00004123"/>
    </source>
</evidence>
<dbReference type="InterPro" id="IPR005818">
    <property type="entry name" value="Histone_H1/H5_H15"/>
</dbReference>
<evidence type="ECO:0000256" key="7">
    <source>
        <dbReference type="SAM" id="MobiDB-lite"/>
    </source>
</evidence>
<feature type="compositionally biased region" description="Basic residues" evidence="7">
    <location>
        <begin position="162"/>
        <end position="180"/>
    </location>
</feature>
<feature type="compositionally biased region" description="Low complexity" evidence="7">
    <location>
        <begin position="181"/>
        <end position="190"/>
    </location>
</feature>
<dbReference type="OrthoDB" id="10067792at2759"/>
<keyword evidence="10" id="KW-1185">Reference proteome</keyword>
<reference evidence="9" key="2">
    <citation type="submission" date="2020-11" db="EMBL/GenBank/DDBJ databases">
        <authorList>
            <person name="McCartney M.A."/>
            <person name="Auch B."/>
            <person name="Kono T."/>
            <person name="Mallez S."/>
            <person name="Becker A."/>
            <person name="Gohl D.M."/>
            <person name="Silverstein K.A.T."/>
            <person name="Koren S."/>
            <person name="Bechman K.B."/>
            <person name="Herman A."/>
            <person name="Abrahante J.E."/>
            <person name="Garbe J."/>
        </authorList>
    </citation>
    <scope>NUCLEOTIDE SEQUENCE</scope>
    <source>
        <strain evidence="9">Duluth1</strain>
        <tissue evidence="9">Whole animal</tissue>
    </source>
</reference>
<feature type="compositionally biased region" description="Basic residues" evidence="7">
    <location>
        <begin position="191"/>
        <end position="203"/>
    </location>
</feature>
<keyword evidence="3 6" id="KW-0158">Chromosome</keyword>
<feature type="region of interest" description="Disordered" evidence="7">
    <location>
        <begin position="1"/>
        <end position="72"/>
    </location>
</feature>
<evidence type="ECO:0000256" key="4">
    <source>
        <dbReference type="ARBA" id="ARBA00023125"/>
    </source>
</evidence>
<reference evidence="9" key="1">
    <citation type="journal article" date="2019" name="bioRxiv">
        <title>The Genome of the Zebra Mussel, Dreissena polymorpha: A Resource for Invasive Species Research.</title>
        <authorList>
            <person name="McCartney M.A."/>
            <person name="Auch B."/>
            <person name="Kono T."/>
            <person name="Mallez S."/>
            <person name="Zhang Y."/>
            <person name="Obille A."/>
            <person name="Becker A."/>
            <person name="Abrahante J.E."/>
            <person name="Garbe J."/>
            <person name="Badalamenti J.P."/>
            <person name="Herman A."/>
            <person name="Mangelson H."/>
            <person name="Liachko I."/>
            <person name="Sullivan S."/>
            <person name="Sone E.D."/>
            <person name="Koren S."/>
            <person name="Silverstein K.A.T."/>
            <person name="Beckman K.B."/>
            <person name="Gohl D.M."/>
        </authorList>
    </citation>
    <scope>NUCLEOTIDE SEQUENCE</scope>
    <source>
        <strain evidence="9">Duluth1</strain>
        <tissue evidence="9">Whole animal</tissue>
    </source>
</reference>
<dbReference type="GO" id="GO:0000786">
    <property type="term" value="C:nucleosome"/>
    <property type="evidence" value="ECO:0007669"/>
    <property type="project" value="InterPro"/>
</dbReference>
<dbReference type="GO" id="GO:0045910">
    <property type="term" value="P:negative regulation of DNA recombination"/>
    <property type="evidence" value="ECO:0007669"/>
    <property type="project" value="TreeGrafter"/>
</dbReference>
<comment type="caution">
    <text evidence="9">The sequence shown here is derived from an EMBL/GenBank/DDBJ whole genome shotgun (WGS) entry which is preliminary data.</text>
</comment>
<keyword evidence="4 6" id="KW-0238">DNA-binding</keyword>
<dbReference type="EMBL" id="JAIWYP010000001">
    <property type="protein sequence ID" value="KAH3891015.1"/>
    <property type="molecule type" value="Genomic_DNA"/>
</dbReference>
<dbReference type="GO" id="GO:0031492">
    <property type="term" value="F:nucleosomal DNA binding"/>
    <property type="evidence" value="ECO:0007669"/>
    <property type="project" value="TreeGrafter"/>
</dbReference>
<organism evidence="9 10">
    <name type="scientific">Dreissena polymorpha</name>
    <name type="common">Zebra mussel</name>
    <name type="synonym">Mytilus polymorpha</name>
    <dbReference type="NCBI Taxonomy" id="45954"/>
    <lineage>
        <taxon>Eukaryota</taxon>
        <taxon>Metazoa</taxon>
        <taxon>Spiralia</taxon>
        <taxon>Lophotrochozoa</taxon>
        <taxon>Mollusca</taxon>
        <taxon>Bivalvia</taxon>
        <taxon>Autobranchia</taxon>
        <taxon>Heteroconchia</taxon>
        <taxon>Euheterodonta</taxon>
        <taxon>Imparidentia</taxon>
        <taxon>Neoheterodontei</taxon>
        <taxon>Myida</taxon>
        <taxon>Dreissenoidea</taxon>
        <taxon>Dreissenidae</taxon>
        <taxon>Dreissena</taxon>
    </lineage>
</organism>
<feature type="compositionally biased region" description="Basic residues" evidence="7">
    <location>
        <begin position="211"/>
        <end position="221"/>
    </location>
</feature>
<dbReference type="GO" id="GO:0003690">
    <property type="term" value="F:double-stranded DNA binding"/>
    <property type="evidence" value="ECO:0007669"/>
    <property type="project" value="TreeGrafter"/>
</dbReference>
<name>A0A9D4S571_DREPO</name>
<protein>
    <recommendedName>
        <fullName evidence="8">H15 domain-containing protein</fullName>
    </recommendedName>
</protein>
<dbReference type="GO" id="GO:0030527">
    <property type="term" value="F:structural constituent of chromatin"/>
    <property type="evidence" value="ECO:0007669"/>
    <property type="project" value="InterPro"/>
</dbReference>
<evidence type="ECO:0000259" key="8">
    <source>
        <dbReference type="PROSITE" id="PS51504"/>
    </source>
</evidence>
<dbReference type="Proteomes" id="UP000828390">
    <property type="component" value="Unassembled WGS sequence"/>
</dbReference>
<feature type="compositionally biased region" description="Low complexity" evidence="7">
    <location>
        <begin position="41"/>
        <end position="63"/>
    </location>
</feature>
<dbReference type="GO" id="GO:0030261">
    <property type="term" value="P:chromosome condensation"/>
    <property type="evidence" value="ECO:0007669"/>
    <property type="project" value="TreeGrafter"/>
</dbReference>
<evidence type="ECO:0000313" key="9">
    <source>
        <dbReference type="EMBL" id="KAH3891015.1"/>
    </source>
</evidence>
<feature type="region of interest" description="Disordered" evidence="7">
    <location>
        <begin position="128"/>
        <end position="291"/>
    </location>
</feature>
<proteinExistence type="inferred from homology"/>
<dbReference type="SUPFAM" id="SSF46785">
    <property type="entry name" value="Winged helix' DNA-binding domain"/>
    <property type="match status" value="1"/>
</dbReference>